<evidence type="ECO:0000256" key="4">
    <source>
        <dbReference type="ARBA" id="ARBA00022989"/>
    </source>
</evidence>
<evidence type="ECO:0000313" key="7">
    <source>
        <dbReference type="EMBL" id="RXH97989.1"/>
    </source>
</evidence>
<name>A0A498JPX0_MALDO</name>
<protein>
    <submittedName>
        <fullName evidence="7">Uncharacterized protein</fullName>
    </submittedName>
</protein>
<evidence type="ECO:0000256" key="1">
    <source>
        <dbReference type="ARBA" id="ARBA00004141"/>
    </source>
</evidence>
<feature type="transmembrane region" description="Helical" evidence="6">
    <location>
        <begin position="58"/>
        <end position="77"/>
    </location>
</feature>
<dbReference type="Proteomes" id="UP000290289">
    <property type="component" value="Chromosome 5"/>
</dbReference>
<dbReference type="Gene3D" id="1.20.1250.20">
    <property type="entry name" value="MFS general substrate transporter like domains"/>
    <property type="match status" value="2"/>
</dbReference>
<dbReference type="InterPro" id="IPR000109">
    <property type="entry name" value="POT_fam"/>
</dbReference>
<keyword evidence="8" id="KW-1185">Reference proteome</keyword>
<sequence length="554" mass="61778">MSIAALVEAKRCEAAHNDVILPVFWLGWQFLLLGVCDVPTFGGMFEFFYSDAKYHEEYVHCIVMVFNIFGVLFKLSSGVHSKFKNVFGGDDLNLLRSDLFCTLLAILSTVNFLNYMYWAKSCGGVDKHGVLSQCQCYSSKYGDQFHSFTRFTTFIIFSTIELLAFSVSSSHSDVVAADVGGINASLPAHVADQLDHSNQRLISSYFNWFFFSLCLGGLLSCTMIWVEENKGWNWNFTITIIALSLAPSIFIGGSLFYRHKCPYGSALTRIFKCHTSAQICDPSNFEWEEMEPRHSNFSDFLDKALIDSTISAAQVKETRAFIGLLPIFASTIMMNCCLAQLQTYSVVQGTTMNRKINNFEIPVQSLGILPLSVLLASIPLYERFQRILASKSPAKSHTFQPLWRIGLGLALASASMAVAALVEGKRREAAHKNATLSFFWLGWQYLILGVSDILILGGMLEFFYSEAPDSMRSMSTSLPWCSTSMGFFLSSFLVSIANSVSGKFGKEWLGGADGNHSRLDLFYTLYAFSTLSMMGYEVLVERGSFLHATAHVKL</sequence>
<reference evidence="7 8" key="1">
    <citation type="submission" date="2018-10" db="EMBL/GenBank/DDBJ databases">
        <title>A high-quality apple genome assembly.</title>
        <authorList>
            <person name="Hu J."/>
        </authorList>
    </citation>
    <scope>NUCLEOTIDE SEQUENCE [LARGE SCALE GENOMIC DNA]</scope>
    <source>
        <strain evidence="8">cv. HFTH1</strain>
        <tissue evidence="7">Young leaf</tissue>
    </source>
</reference>
<dbReference type="GO" id="GO:0016020">
    <property type="term" value="C:membrane"/>
    <property type="evidence" value="ECO:0007669"/>
    <property type="project" value="UniProtKB-SubCell"/>
</dbReference>
<accession>A0A498JPX0</accession>
<evidence type="ECO:0000313" key="8">
    <source>
        <dbReference type="Proteomes" id="UP000290289"/>
    </source>
</evidence>
<dbReference type="InterPro" id="IPR036259">
    <property type="entry name" value="MFS_trans_sf"/>
</dbReference>
<feature type="transmembrane region" description="Helical" evidence="6">
    <location>
        <begin position="97"/>
        <end position="118"/>
    </location>
</feature>
<evidence type="ECO:0000256" key="2">
    <source>
        <dbReference type="ARBA" id="ARBA00005982"/>
    </source>
</evidence>
<dbReference type="Pfam" id="PF00854">
    <property type="entry name" value="PTR2"/>
    <property type="match status" value="1"/>
</dbReference>
<gene>
    <name evidence="7" type="ORF">DVH24_010314</name>
</gene>
<evidence type="ECO:0000256" key="5">
    <source>
        <dbReference type="ARBA" id="ARBA00023136"/>
    </source>
</evidence>
<evidence type="ECO:0000256" key="6">
    <source>
        <dbReference type="SAM" id="Phobius"/>
    </source>
</evidence>
<feature type="transmembrane region" description="Helical" evidence="6">
    <location>
        <begin position="320"/>
        <end position="341"/>
    </location>
</feature>
<feature type="transmembrane region" description="Helical" evidence="6">
    <location>
        <begin position="442"/>
        <end position="465"/>
    </location>
</feature>
<dbReference type="AlphaFoldDB" id="A0A498JPX0"/>
<organism evidence="7 8">
    <name type="scientific">Malus domestica</name>
    <name type="common">Apple</name>
    <name type="synonym">Pyrus malus</name>
    <dbReference type="NCBI Taxonomy" id="3750"/>
    <lineage>
        <taxon>Eukaryota</taxon>
        <taxon>Viridiplantae</taxon>
        <taxon>Streptophyta</taxon>
        <taxon>Embryophyta</taxon>
        <taxon>Tracheophyta</taxon>
        <taxon>Spermatophyta</taxon>
        <taxon>Magnoliopsida</taxon>
        <taxon>eudicotyledons</taxon>
        <taxon>Gunneridae</taxon>
        <taxon>Pentapetalae</taxon>
        <taxon>rosids</taxon>
        <taxon>fabids</taxon>
        <taxon>Rosales</taxon>
        <taxon>Rosaceae</taxon>
        <taxon>Amygdaloideae</taxon>
        <taxon>Maleae</taxon>
        <taxon>Malus</taxon>
    </lineage>
</organism>
<evidence type="ECO:0000256" key="3">
    <source>
        <dbReference type="ARBA" id="ARBA00022692"/>
    </source>
</evidence>
<feature type="transmembrane region" description="Helical" evidence="6">
    <location>
        <begin position="477"/>
        <end position="501"/>
    </location>
</feature>
<feature type="transmembrane region" description="Helical" evidence="6">
    <location>
        <begin position="26"/>
        <end position="49"/>
    </location>
</feature>
<dbReference type="GO" id="GO:0022857">
    <property type="term" value="F:transmembrane transporter activity"/>
    <property type="evidence" value="ECO:0007669"/>
    <property type="project" value="InterPro"/>
</dbReference>
<keyword evidence="5 6" id="KW-0472">Membrane</keyword>
<comment type="caution">
    <text evidence="7">The sequence shown here is derived from an EMBL/GenBank/DDBJ whole genome shotgun (WGS) entry which is preliminary data.</text>
</comment>
<keyword evidence="4 6" id="KW-1133">Transmembrane helix</keyword>
<feature type="transmembrane region" description="Helical" evidence="6">
    <location>
        <begin position="402"/>
        <end position="422"/>
    </location>
</feature>
<dbReference type="SUPFAM" id="SSF103473">
    <property type="entry name" value="MFS general substrate transporter"/>
    <property type="match status" value="1"/>
</dbReference>
<comment type="similarity">
    <text evidence="2">Belongs to the major facilitator superfamily. Proton-dependent oligopeptide transporter (POT/PTR) (TC 2.A.17) family.</text>
</comment>
<comment type="subcellular location">
    <subcellularLocation>
        <location evidence="1">Membrane</location>
        <topology evidence="1">Multi-pass membrane protein</topology>
    </subcellularLocation>
</comment>
<dbReference type="PANTHER" id="PTHR11654">
    <property type="entry name" value="OLIGOPEPTIDE TRANSPORTER-RELATED"/>
    <property type="match status" value="1"/>
</dbReference>
<keyword evidence="3 6" id="KW-0812">Transmembrane</keyword>
<feature type="transmembrane region" description="Helical" evidence="6">
    <location>
        <begin position="205"/>
        <end position="226"/>
    </location>
</feature>
<feature type="transmembrane region" description="Helical" evidence="6">
    <location>
        <begin position="521"/>
        <end position="539"/>
    </location>
</feature>
<feature type="transmembrane region" description="Helical" evidence="6">
    <location>
        <begin position="232"/>
        <end position="257"/>
    </location>
</feature>
<dbReference type="EMBL" id="RDQH01000331">
    <property type="protein sequence ID" value="RXH97989.1"/>
    <property type="molecule type" value="Genomic_DNA"/>
</dbReference>
<proteinExistence type="inferred from homology"/>